<comment type="similarity">
    <text evidence="2">Belongs to the MipA/OmpV family.</text>
</comment>
<feature type="chain" id="PRO_5041914973" evidence="6">
    <location>
        <begin position="20"/>
        <end position="255"/>
    </location>
</feature>
<feature type="signal peptide" evidence="6">
    <location>
        <begin position="1"/>
        <end position="19"/>
    </location>
</feature>
<sequence length="255" mass="27808">MKNILAMLTLACCALPVLAQQAAPATTTPDPLQLQDRLTGDIGAGVYRVDRNGPDPDRSNHVLPYAYADYGRFFARLDTFGVKTVRMGYGYLELAGRVSLDGFDAQRGLQRRSDPIPLGIGTYQETPIGGFFLNVFRDFNKSHGTLAEAIYAAQIDLGPVTLYPQLGVEYRSGSYNDYFVGVTSSEAAASGLRQYSAGASTSPTLGLAADVPLTGDWHLNLHLRRKWLDNAVADSPLVRRHTDDTAIVAVSYRFK</sequence>
<dbReference type="Pfam" id="PF06629">
    <property type="entry name" value="MipA"/>
    <property type="match status" value="1"/>
</dbReference>
<dbReference type="InterPro" id="IPR010583">
    <property type="entry name" value="MipA"/>
</dbReference>
<evidence type="ECO:0000256" key="2">
    <source>
        <dbReference type="ARBA" id="ARBA00005722"/>
    </source>
</evidence>
<keyword evidence="3 6" id="KW-0732">Signal</keyword>
<dbReference type="GO" id="GO:0009252">
    <property type="term" value="P:peptidoglycan biosynthetic process"/>
    <property type="evidence" value="ECO:0007669"/>
    <property type="project" value="TreeGrafter"/>
</dbReference>
<keyword evidence="5" id="KW-0998">Cell outer membrane</keyword>
<dbReference type="GO" id="GO:0009279">
    <property type="term" value="C:cell outer membrane"/>
    <property type="evidence" value="ECO:0007669"/>
    <property type="project" value="UniProtKB-SubCell"/>
</dbReference>
<dbReference type="AlphaFoldDB" id="A0AAE4GBL3"/>
<evidence type="ECO:0000256" key="6">
    <source>
        <dbReference type="SAM" id="SignalP"/>
    </source>
</evidence>
<dbReference type="PANTHER" id="PTHR38776:SF1">
    <property type="entry name" value="MLTA-INTERACTING PROTEIN-RELATED"/>
    <property type="match status" value="1"/>
</dbReference>
<proteinExistence type="inferred from homology"/>
<reference evidence="7" key="1">
    <citation type="submission" date="2023-02" db="EMBL/GenBank/DDBJ databases">
        <title>Description of Herbaspirillum huttiense subsp. nephrolepsisexaltata and Herbaspirillum huttiense subsp. lycopersicon.</title>
        <authorList>
            <person name="Poudel M."/>
            <person name="Sharma A."/>
            <person name="Goss E."/>
            <person name="Tapia J.H."/>
            <person name="Harmon C.M."/>
            <person name="Jones J.B."/>
        </authorList>
    </citation>
    <scope>NUCLEOTIDE SEQUENCE</scope>
    <source>
        <strain evidence="7">NC40101</strain>
    </source>
</reference>
<evidence type="ECO:0000256" key="4">
    <source>
        <dbReference type="ARBA" id="ARBA00023136"/>
    </source>
</evidence>
<dbReference type="PANTHER" id="PTHR38776">
    <property type="entry name" value="MLTA-INTERACTING PROTEIN-RELATED"/>
    <property type="match status" value="1"/>
</dbReference>
<keyword evidence="4" id="KW-0472">Membrane</keyword>
<dbReference type="RefSeq" id="WP_310835889.1">
    <property type="nucleotide sequence ID" value="NZ_JAVLSM010000002.1"/>
</dbReference>
<name>A0AAE4GBL3_9BURK</name>
<evidence type="ECO:0000313" key="7">
    <source>
        <dbReference type="EMBL" id="MDT0338387.1"/>
    </source>
</evidence>
<comment type="caution">
    <text evidence="7">The sequence shown here is derived from an EMBL/GenBank/DDBJ whole genome shotgun (WGS) entry which is preliminary data.</text>
</comment>
<evidence type="ECO:0000256" key="5">
    <source>
        <dbReference type="ARBA" id="ARBA00023237"/>
    </source>
</evidence>
<protein>
    <submittedName>
        <fullName evidence="7">MipA/OmpV family protein</fullName>
    </submittedName>
</protein>
<gene>
    <name evidence="7" type="ORF">RJN63_16205</name>
</gene>
<evidence type="ECO:0000256" key="1">
    <source>
        <dbReference type="ARBA" id="ARBA00004442"/>
    </source>
</evidence>
<dbReference type="EMBL" id="JAVRAA010000008">
    <property type="protein sequence ID" value="MDT0338387.1"/>
    <property type="molecule type" value="Genomic_DNA"/>
</dbReference>
<organism evidence="7">
    <name type="scientific">Herbaspirillum huttiense subsp. nephrolepidis</name>
    <dbReference type="NCBI Taxonomy" id="3075126"/>
    <lineage>
        <taxon>Bacteria</taxon>
        <taxon>Pseudomonadati</taxon>
        <taxon>Pseudomonadota</taxon>
        <taxon>Betaproteobacteria</taxon>
        <taxon>Burkholderiales</taxon>
        <taxon>Oxalobacteraceae</taxon>
        <taxon>Herbaspirillum</taxon>
    </lineage>
</organism>
<comment type="subcellular location">
    <subcellularLocation>
        <location evidence="1">Cell outer membrane</location>
    </subcellularLocation>
</comment>
<accession>A0AAE4GBL3</accession>
<evidence type="ECO:0000256" key="3">
    <source>
        <dbReference type="ARBA" id="ARBA00022729"/>
    </source>
</evidence>